<dbReference type="InterPro" id="IPR003591">
    <property type="entry name" value="Leu-rich_rpt_typical-subtyp"/>
</dbReference>
<dbReference type="SMART" id="SM00364">
    <property type="entry name" value="LRR_BAC"/>
    <property type="match status" value="9"/>
</dbReference>
<dbReference type="PhylomeDB" id="A7RKB1"/>
<dbReference type="AlphaFoldDB" id="A7RKB1"/>
<dbReference type="FunFam" id="3.80.10.10:FF:000193">
    <property type="entry name" value="Leucine-rich repeat-containing protein 40"/>
    <property type="match status" value="1"/>
</dbReference>
<evidence type="ECO:0000256" key="4">
    <source>
        <dbReference type="SAM" id="MobiDB-lite"/>
    </source>
</evidence>
<dbReference type="STRING" id="45351.A7RKB1"/>
<dbReference type="Proteomes" id="UP000001593">
    <property type="component" value="Unassembled WGS sequence"/>
</dbReference>
<dbReference type="PROSITE" id="PS51450">
    <property type="entry name" value="LRR"/>
    <property type="match status" value="7"/>
</dbReference>
<evidence type="ECO:0000259" key="5">
    <source>
        <dbReference type="Pfam" id="PF23598"/>
    </source>
</evidence>
<gene>
    <name evidence="6" type="ORF">NEMVEDRAFT_v1g159727</name>
</gene>
<dbReference type="OMA" id="CMLHKLT"/>
<dbReference type="SUPFAM" id="SSF52058">
    <property type="entry name" value="L domain-like"/>
    <property type="match status" value="1"/>
</dbReference>
<keyword evidence="7" id="KW-1185">Reference proteome</keyword>
<dbReference type="PANTHER" id="PTHR48051">
    <property type="match status" value="1"/>
</dbReference>
<organism evidence="6 7">
    <name type="scientific">Nematostella vectensis</name>
    <name type="common">Starlet sea anemone</name>
    <dbReference type="NCBI Taxonomy" id="45351"/>
    <lineage>
        <taxon>Eukaryota</taxon>
        <taxon>Metazoa</taxon>
        <taxon>Cnidaria</taxon>
        <taxon>Anthozoa</taxon>
        <taxon>Hexacorallia</taxon>
        <taxon>Actiniaria</taxon>
        <taxon>Edwardsiidae</taxon>
        <taxon>Nematostella</taxon>
    </lineage>
</organism>
<proteinExistence type="predicted"/>
<dbReference type="InterPro" id="IPR055414">
    <property type="entry name" value="LRR_R13L4/SHOC2-like"/>
</dbReference>
<accession>A7RKB1</accession>
<feature type="region of interest" description="Disordered" evidence="4">
    <location>
        <begin position="1"/>
        <end position="25"/>
    </location>
</feature>
<name>A7RKB1_NEMVE</name>
<evidence type="ECO:0000256" key="3">
    <source>
        <dbReference type="ARBA" id="ARBA00071450"/>
    </source>
</evidence>
<reference evidence="6 7" key="1">
    <citation type="journal article" date="2007" name="Science">
        <title>Sea anemone genome reveals ancestral eumetazoan gene repertoire and genomic organization.</title>
        <authorList>
            <person name="Putnam N.H."/>
            <person name="Srivastava M."/>
            <person name="Hellsten U."/>
            <person name="Dirks B."/>
            <person name="Chapman J."/>
            <person name="Salamov A."/>
            <person name="Terry A."/>
            <person name="Shapiro H."/>
            <person name="Lindquist E."/>
            <person name="Kapitonov V.V."/>
            <person name="Jurka J."/>
            <person name="Genikhovich G."/>
            <person name="Grigoriev I.V."/>
            <person name="Lucas S.M."/>
            <person name="Steele R.E."/>
            <person name="Finnerty J.R."/>
            <person name="Technau U."/>
            <person name="Martindale M.Q."/>
            <person name="Rokhsar D.S."/>
        </authorList>
    </citation>
    <scope>NUCLEOTIDE SEQUENCE [LARGE SCALE GENOMIC DNA]</scope>
    <source>
        <strain evidence="7">CH2 X CH6</strain>
    </source>
</reference>
<dbReference type="Gene3D" id="3.80.10.10">
    <property type="entry name" value="Ribonuclease Inhibitor"/>
    <property type="match status" value="5"/>
</dbReference>
<dbReference type="InParanoid" id="A7RKB1"/>
<sequence length="602" mass="66394">MNRRPLNSGFVGRQSAQEEKGSISDAVLKQGRKSGQLNLSNRGLTEVPEKVWRINLDVPEEAKSVSLDCEDRWWDQVDLTKLILASNSLTEISGDVFNLPALVLLDIHDNSLTTLPEEIGSLSCLQKLNLGHNKISSLPMSMAQLESLCSLKLEHNSFKSLECWLGSLRNLEELDVSYNMVSSLPSLAGLKHLRTLNLSNNALEMLPPEFDHLQALDDLNISSNKICNFPGKLYNMKSLRRLDCRQNHLTSVPSVGQCPSLKELYLAYNKIAELDSKVFAGYSGLTVLDLHDNLLTSIPEDIIILRDLERLDLTNNDISGLPYKIGNMSNLKSLVLNGNPLRELRRDIVMRGTQAIMKHLKSRIPDDDGATDQPDASVAPLPSVSMGSSGAVVDMHTLGHTKTLNYSGKKSASIPVEVLEAAVTSEVKTVDFSKNMLTDLPERITALSSSVSDLNLGFNKITSLPSGICSFTQLEFLDLRNNQLSSLPDGFASLRSLREIIISYNRFSCLPPVLYSMTSLRTLLACDNQIAVIDVDGLLRMSVLETLDLQNNNISQVPPELGNVRGLKALQLGGNPFRTPRAAILAKGTQALLEYLRDRIPR</sequence>
<dbReference type="PANTHER" id="PTHR48051:SF1">
    <property type="entry name" value="RAS SUPPRESSOR PROTEIN 1"/>
    <property type="match status" value="1"/>
</dbReference>
<dbReference type="eggNOG" id="KOG0472">
    <property type="taxonomic scope" value="Eukaryota"/>
</dbReference>
<dbReference type="GO" id="GO:0035556">
    <property type="term" value="P:intracellular signal transduction"/>
    <property type="evidence" value="ECO:0000318"/>
    <property type="project" value="GO_Central"/>
</dbReference>
<dbReference type="InterPro" id="IPR001611">
    <property type="entry name" value="Leu-rich_rpt"/>
</dbReference>
<dbReference type="Pfam" id="PF23598">
    <property type="entry name" value="LRR_14"/>
    <property type="match status" value="1"/>
</dbReference>
<feature type="domain" description="Disease resistance R13L4/SHOC-2-like LRR" evidence="5">
    <location>
        <begin position="95"/>
        <end position="177"/>
    </location>
</feature>
<dbReference type="HOGENOM" id="CLU_000288_18_23_1"/>
<dbReference type="SMART" id="SM00369">
    <property type="entry name" value="LRR_TYP"/>
    <property type="match status" value="13"/>
</dbReference>
<dbReference type="FunFam" id="3.80.10.10:FF:000206">
    <property type="entry name" value="leucine-rich repeat-containing protein 40"/>
    <property type="match status" value="1"/>
</dbReference>
<dbReference type="SUPFAM" id="SSF52047">
    <property type="entry name" value="RNI-like"/>
    <property type="match status" value="1"/>
</dbReference>
<keyword evidence="2" id="KW-0677">Repeat</keyword>
<evidence type="ECO:0000256" key="2">
    <source>
        <dbReference type="ARBA" id="ARBA00022737"/>
    </source>
</evidence>
<dbReference type="Pfam" id="PF13855">
    <property type="entry name" value="LRR_8"/>
    <property type="match status" value="4"/>
</dbReference>
<protein>
    <recommendedName>
        <fullName evidence="3">Leucine-rich repeat-containing protein 40</fullName>
    </recommendedName>
</protein>
<evidence type="ECO:0000313" key="7">
    <source>
        <dbReference type="Proteomes" id="UP000001593"/>
    </source>
</evidence>
<evidence type="ECO:0000313" key="6">
    <source>
        <dbReference type="EMBL" id="EDO48217.1"/>
    </source>
</evidence>
<evidence type="ECO:0000256" key="1">
    <source>
        <dbReference type="ARBA" id="ARBA00022614"/>
    </source>
</evidence>
<dbReference type="InterPro" id="IPR032675">
    <property type="entry name" value="LRR_dom_sf"/>
</dbReference>
<keyword evidence="1" id="KW-0433">Leucine-rich repeat</keyword>
<dbReference type="FunFam" id="3.80.10.10:FF:000116">
    <property type="entry name" value="Leucine-rich repeat-containing protein 40"/>
    <property type="match status" value="1"/>
</dbReference>
<dbReference type="InterPro" id="IPR050216">
    <property type="entry name" value="LRR_domain-containing"/>
</dbReference>
<dbReference type="FunCoup" id="A7RKB1">
    <property type="interactions" value="615"/>
</dbReference>
<dbReference type="EMBL" id="DS469515">
    <property type="protein sequence ID" value="EDO48217.1"/>
    <property type="molecule type" value="Genomic_DNA"/>
</dbReference>